<dbReference type="EMBL" id="JABEND010000003">
    <property type="protein sequence ID" value="NNG35432.1"/>
    <property type="molecule type" value="Genomic_DNA"/>
</dbReference>
<comment type="caution">
    <text evidence="5">The sequence shown here is derived from an EMBL/GenBank/DDBJ whole genome shotgun (WGS) entry which is preliminary data.</text>
</comment>
<keyword evidence="6" id="KW-1185">Reference proteome</keyword>
<dbReference type="InterPro" id="IPR013096">
    <property type="entry name" value="Cupin_2"/>
</dbReference>
<evidence type="ECO:0000256" key="2">
    <source>
        <dbReference type="ARBA" id="ARBA00023125"/>
    </source>
</evidence>
<reference evidence="5 6" key="1">
    <citation type="submission" date="2020-05" db="EMBL/GenBank/DDBJ databases">
        <title>Nakamurella sp. DB0629 isolated from air conditioner.</title>
        <authorList>
            <person name="Kim D.H."/>
            <person name="Kim D.-U."/>
        </authorList>
    </citation>
    <scope>NUCLEOTIDE SEQUENCE [LARGE SCALE GENOMIC DNA]</scope>
    <source>
        <strain evidence="5 6">DB0629</strain>
    </source>
</reference>
<dbReference type="InterPro" id="IPR018060">
    <property type="entry name" value="HTH_AraC"/>
</dbReference>
<dbReference type="PROSITE" id="PS01124">
    <property type="entry name" value="HTH_ARAC_FAMILY_2"/>
    <property type="match status" value="1"/>
</dbReference>
<dbReference type="GO" id="GO:0043565">
    <property type="term" value="F:sequence-specific DNA binding"/>
    <property type="evidence" value="ECO:0007669"/>
    <property type="project" value="InterPro"/>
</dbReference>
<accession>A0A849AF10</accession>
<dbReference type="Proteomes" id="UP000562984">
    <property type="component" value="Unassembled WGS sequence"/>
</dbReference>
<keyword evidence="1" id="KW-0805">Transcription regulation</keyword>
<dbReference type="GO" id="GO:0003700">
    <property type="term" value="F:DNA-binding transcription factor activity"/>
    <property type="evidence" value="ECO:0007669"/>
    <property type="project" value="InterPro"/>
</dbReference>
<dbReference type="Gene3D" id="1.10.10.60">
    <property type="entry name" value="Homeodomain-like"/>
    <property type="match status" value="1"/>
</dbReference>
<protein>
    <submittedName>
        <fullName evidence="5">AraC family transcriptional regulator</fullName>
    </submittedName>
</protein>
<gene>
    <name evidence="5" type="ORF">HKD39_06855</name>
</gene>
<dbReference type="InterPro" id="IPR011051">
    <property type="entry name" value="RmlC_Cupin_sf"/>
</dbReference>
<evidence type="ECO:0000313" key="6">
    <source>
        <dbReference type="Proteomes" id="UP000562984"/>
    </source>
</evidence>
<dbReference type="SMART" id="SM00342">
    <property type="entry name" value="HTH_ARAC"/>
    <property type="match status" value="1"/>
</dbReference>
<keyword evidence="2" id="KW-0238">DNA-binding</keyword>
<evidence type="ECO:0000256" key="3">
    <source>
        <dbReference type="ARBA" id="ARBA00023163"/>
    </source>
</evidence>
<dbReference type="PANTHER" id="PTHR46796:SF12">
    <property type="entry name" value="HTH-TYPE DNA-BINDING TRANSCRIPTIONAL ACTIVATOR EUTR"/>
    <property type="match status" value="1"/>
</dbReference>
<dbReference type="AlphaFoldDB" id="A0A849AF10"/>
<feature type="domain" description="HTH araC/xylS-type" evidence="4">
    <location>
        <begin position="151"/>
        <end position="249"/>
    </location>
</feature>
<dbReference type="InterPro" id="IPR014710">
    <property type="entry name" value="RmlC-like_jellyroll"/>
</dbReference>
<dbReference type="Pfam" id="PF07883">
    <property type="entry name" value="Cupin_2"/>
    <property type="match status" value="1"/>
</dbReference>
<dbReference type="PANTHER" id="PTHR46796">
    <property type="entry name" value="HTH-TYPE TRANSCRIPTIONAL ACTIVATOR RHAS-RELATED"/>
    <property type="match status" value="1"/>
</dbReference>
<dbReference type="InterPro" id="IPR009057">
    <property type="entry name" value="Homeodomain-like_sf"/>
</dbReference>
<dbReference type="Gene3D" id="2.60.120.10">
    <property type="entry name" value="Jelly Rolls"/>
    <property type="match status" value="1"/>
</dbReference>
<dbReference type="SUPFAM" id="SSF46689">
    <property type="entry name" value="Homeodomain-like"/>
    <property type="match status" value="2"/>
</dbReference>
<dbReference type="InterPro" id="IPR050204">
    <property type="entry name" value="AraC_XylS_family_regulators"/>
</dbReference>
<dbReference type="RefSeq" id="WP_171199125.1">
    <property type="nucleotide sequence ID" value="NZ_JABEND010000003.1"/>
</dbReference>
<organism evidence="5 6">
    <name type="scientific">Nakamurella aerolata</name>
    <dbReference type="NCBI Taxonomy" id="1656892"/>
    <lineage>
        <taxon>Bacteria</taxon>
        <taxon>Bacillati</taxon>
        <taxon>Actinomycetota</taxon>
        <taxon>Actinomycetes</taxon>
        <taxon>Nakamurellales</taxon>
        <taxon>Nakamurellaceae</taxon>
        <taxon>Nakamurella</taxon>
    </lineage>
</organism>
<sequence length="250" mass="27261">MPASAPTFVSLGHYSAPKGRDAPPHRHAVWKVAVYLRGNIRTTVDGVEHQIRPGAVLVVPPQGAHAEYATTGYANRFLLVNAPDRWPWPTYIAPDSATALARVLADLADETATLPWGEPPGELADVLLRELDIRLRRFADPLPSKASAIVTAAERIMADRHQQRVTVAAVAAELGVSVSTLRAHFERVLGSSPQSRLRAIRLEHAITLLRTSDLTVESVAARSGYYSAAHLARQLREDRGRPPTAFRAGR</sequence>
<dbReference type="CDD" id="cd02208">
    <property type="entry name" value="cupin_RmlC-like"/>
    <property type="match status" value="1"/>
</dbReference>
<name>A0A849AF10_9ACTN</name>
<proteinExistence type="predicted"/>
<dbReference type="SUPFAM" id="SSF51182">
    <property type="entry name" value="RmlC-like cupins"/>
    <property type="match status" value="1"/>
</dbReference>
<keyword evidence="3" id="KW-0804">Transcription</keyword>
<evidence type="ECO:0000256" key="1">
    <source>
        <dbReference type="ARBA" id="ARBA00023015"/>
    </source>
</evidence>
<evidence type="ECO:0000313" key="5">
    <source>
        <dbReference type="EMBL" id="NNG35432.1"/>
    </source>
</evidence>
<dbReference type="Pfam" id="PF12833">
    <property type="entry name" value="HTH_18"/>
    <property type="match status" value="1"/>
</dbReference>
<evidence type="ECO:0000259" key="4">
    <source>
        <dbReference type="PROSITE" id="PS01124"/>
    </source>
</evidence>